<dbReference type="AlphaFoldDB" id="A0A0F9L4Y3"/>
<comment type="caution">
    <text evidence="1">The sequence shown here is derived from an EMBL/GenBank/DDBJ whole genome shotgun (WGS) entry which is preliminary data.</text>
</comment>
<protein>
    <submittedName>
        <fullName evidence="1">Uncharacterized protein</fullName>
    </submittedName>
</protein>
<gene>
    <name evidence="1" type="ORF">LCGC14_1321070</name>
</gene>
<dbReference type="EMBL" id="LAZR01007885">
    <property type="protein sequence ID" value="KKM82301.1"/>
    <property type="molecule type" value="Genomic_DNA"/>
</dbReference>
<organism evidence="1">
    <name type="scientific">marine sediment metagenome</name>
    <dbReference type="NCBI Taxonomy" id="412755"/>
    <lineage>
        <taxon>unclassified sequences</taxon>
        <taxon>metagenomes</taxon>
        <taxon>ecological metagenomes</taxon>
    </lineage>
</organism>
<evidence type="ECO:0000313" key="1">
    <source>
        <dbReference type="EMBL" id="KKM82301.1"/>
    </source>
</evidence>
<sequence length="67" mass="7399">MKEPERVPGRTASRKETQFIAVSDENETPCPKSEDGHCDCWYDDEGPCCYCGYDVGSSARGHIVVEG</sequence>
<proteinExistence type="predicted"/>
<accession>A0A0F9L4Y3</accession>
<reference evidence="1" key="1">
    <citation type="journal article" date="2015" name="Nature">
        <title>Complex archaea that bridge the gap between prokaryotes and eukaryotes.</title>
        <authorList>
            <person name="Spang A."/>
            <person name="Saw J.H."/>
            <person name="Jorgensen S.L."/>
            <person name="Zaremba-Niedzwiedzka K."/>
            <person name="Martijn J."/>
            <person name="Lind A.E."/>
            <person name="van Eijk R."/>
            <person name="Schleper C."/>
            <person name="Guy L."/>
            <person name="Ettema T.J."/>
        </authorList>
    </citation>
    <scope>NUCLEOTIDE SEQUENCE</scope>
</reference>
<name>A0A0F9L4Y3_9ZZZZ</name>